<comment type="caution">
    <text evidence="1">The sequence shown here is derived from an EMBL/GenBank/DDBJ whole genome shotgun (WGS) entry which is preliminary data.</text>
</comment>
<keyword evidence="2" id="KW-1185">Reference proteome</keyword>
<sequence length="110" mass="12620">MKIIIKTNADGLQAVNKLLATLEYYGMTTSEQLTLKSIARDVALKFEKKWETARDNQTLFDVKKKYSIALKYHEAYAPEKLIMTLIGTCDDVRSKTALNKIKDFINQKMV</sequence>
<evidence type="ECO:0000313" key="1">
    <source>
        <dbReference type="EMBL" id="MBP4139977.1"/>
    </source>
</evidence>
<evidence type="ECO:0000313" key="2">
    <source>
        <dbReference type="Proteomes" id="UP000675047"/>
    </source>
</evidence>
<dbReference type="EMBL" id="JAGFBV010000043">
    <property type="protein sequence ID" value="MBP4139977.1"/>
    <property type="molecule type" value="Genomic_DNA"/>
</dbReference>
<dbReference type="AlphaFoldDB" id="A0A941B0B5"/>
<gene>
    <name evidence="1" type="ORF">J3495_18040</name>
</gene>
<proteinExistence type="predicted"/>
<dbReference type="Proteomes" id="UP000675047">
    <property type="component" value="Unassembled WGS sequence"/>
</dbReference>
<organism evidence="1 2">
    <name type="scientific">Flavobacterium geliluteum</name>
    <dbReference type="NCBI Taxonomy" id="2816120"/>
    <lineage>
        <taxon>Bacteria</taxon>
        <taxon>Pseudomonadati</taxon>
        <taxon>Bacteroidota</taxon>
        <taxon>Flavobacteriia</taxon>
        <taxon>Flavobacteriales</taxon>
        <taxon>Flavobacteriaceae</taxon>
        <taxon>Flavobacterium</taxon>
    </lineage>
</organism>
<accession>A0A941B0B5</accession>
<protein>
    <submittedName>
        <fullName evidence="1">Uncharacterized protein</fullName>
    </submittedName>
</protein>
<dbReference type="RefSeq" id="WP_210668212.1">
    <property type="nucleotide sequence ID" value="NZ_JAGFBV010000043.1"/>
</dbReference>
<reference evidence="1 2" key="1">
    <citation type="submission" date="2021-03" db="EMBL/GenBank/DDBJ databases">
        <title>Flavobacterium Flabelliformis Sp. Nov. And Flavobacterium Geliluteum Sp. Nov., Two Novel Multidrug Resistant Psychrophilic Species Isolated From Antarctica.</title>
        <authorList>
            <person name="Kralova S."/>
            <person name="Busse H.J."/>
            <person name="Bezdicek M."/>
            <person name="Nykrynova M."/>
            <person name="Kroupova E."/>
            <person name="Krsek D."/>
            <person name="Sedlacek I."/>
        </authorList>
    </citation>
    <scope>NUCLEOTIDE SEQUENCE [LARGE SCALE GENOMIC DNA]</scope>
    <source>
        <strain evidence="1 2">P7388</strain>
    </source>
</reference>
<name>A0A941B0B5_9FLAO</name>